<dbReference type="RefSeq" id="WP_126701264.1">
    <property type="nucleotide sequence ID" value="NZ_RWKW01000069.1"/>
</dbReference>
<dbReference type="InterPro" id="IPR001753">
    <property type="entry name" value="Enoyl-CoA_hydra/iso"/>
</dbReference>
<dbReference type="CDD" id="cd06558">
    <property type="entry name" value="crotonase-like"/>
    <property type="match status" value="1"/>
</dbReference>
<dbReference type="OrthoDB" id="9775794at2"/>
<gene>
    <name evidence="1" type="ORF">EJC49_17705</name>
</gene>
<dbReference type="Proteomes" id="UP000278398">
    <property type="component" value="Unassembled WGS sequence"/>
</dbReference>
<reference evidence="1 2" key="1">
    <citation type="submission" date="2018-12" db="EMBL/GenBank/DDBJ databases">
        <title>Mesorhizobium carbonis sp. nov., isolated from coal mine water.</title>
        <authorList>
            <person name="Xin W."/>
            <person name="Xu Z."/>
            <person name="Xiang F."/>
            <person name="Zhang J."/>
            <person name="Xi L."/>
            <person name="Liu J."/>
        </authorList>
    </citation>
    <scope>NUCLEOTIDE SEQUENCE [LARGE SCALE GENOMIC DNA]</scope>
    <source>
        <strain evidence="1 2">B2.3</strain>
    </source>
</reference>
<dbReference type="Pfam" id="PF00378">
    <property type="entry name" value="ECH_1"/>
    <property type="match status" value="1"/>
</dbReference>
<evidence type="ECO:0000313" key="1">
    <source>
        <dbReference type="EMBL" id="RST85014.1"/>
    </source>
</evidence>
<dbReference type="InterPro" id="IPR029045">
    <property type="entry name" value="ClpP/crotonase-like_dom_sf"/>
</dbReference>
<dbReference type="AlphaFoldDB" id="A0A429YUK0"/>
<dbReference type="GO" id="GO:0016853">
    <property type="term" value="F:isomerase activity"/>
    <property type="evidence" value="ECO:0007669"/>
    <property type="project" value="UniProtKB-KW"/>
</dbReference>
<dbReference type="SUPFAM" id="SSF52096">
    <property type="entry name" value="ClpP/crotonase"/>
    <property type="match status" value="1"/>
</dbReference>
<dbReference type="PANTHER" id="PTHR11941:SF54">
    <property type="entry name" value="ENOYL-COA HYDRATASE, MITOCHONDRIAL"/>
    <property type="match status" value="1"/>
</dbReference>
<dbReference type="GO" id="GO:0006635">
    <property type="term" value="P:fatty acid beta-oxidation"/>
    <property type="evidence" value="ECO:0007669"/>
    <property type="project" value="TreeGrafter"/>
</dbReference>
<dbReference type="PANTHER" id="PTHR11941">
    <property type="entry name" value="ENOYL-COA HYDRATASE-RELATED"/>
    <property type="match status" value="1"/>
</dbReference>
<evidence type="ECO:0000313" key="2">
    <source>
        <dbReference type="Proteomes" id="UP000278398"/>
    </source>
</evidence>
<protein>
    <submittedName>
        <fullName evidence="1">Enoyl-CoA hydratase/isomerase family protein</fullName>
    </submittedName>
</protein>
<keyword evidence="2" id="KW-1185">Reference proteome</keyword>
<dbReference type="EMBL" id="RWKW01000069">
    <property type="protein sequence ID" value="RST85014.1"/>
    <property type="molecule type" value="Genomic_DNA"/>
</dbReference>
<comment type="caution">
    <text evidence="1">The sequence shown here is derived from an EMBL/GenBank/DDBJ whole genome shotgun (WGS) entry which is preliminary data.</text>
</comment>
<sequence>MGDITGTAQDGVLVLRLVNGKANALTSAMAAQLIAMLSDIPDDIGAVLVTGTAGGAFCAGSDIRELARLQDTPDGPASMLRIESRALRALAGLPLPTIAAIDGIAFGGGMELAAACDIVLAGDQARFCLPEVKLGVFPGIGGTVWIPRRIGHVRALEMMLTGQEIDAATAHRWNFVNRLAGAASAEADALDLARALAAGPRGAVAMIKRSLRDALALPEDEALDAALDRAVSLGHAPESREGLRAFLAREAPDFASARRRPADETR</sequence>
<dbReference type="Gene3D" id="3.90.226.10">
    <property type="entry name" value="2-enoyl-CoA Hydratase, Chain A, domain 1"/>
    <property type="match status" value="1"/>
</dbReference>
<proteinExistence type="predicted"/>
<keyword evidence="1" id="KW-0413">Isomerase</keyword>
<accession>A0A429YUK0</accession>
<name>A0A429YUK0_9HYPH</name>
<organism evidence="1 2">
    <name type="scientific">Aquibium carbonis</name>
    <dbReference type="NCBI Taxonomy" id="2495581"/>
    <lineage>
        <taxon>Bacteria</taxon>
        <taxon>Pseudomonadati</taxon>
        <taxon>Pseudomonadota</taxon>
        <taxon>Alphaproteobacteria</taxon>
        <taxon>Hyphomicrobiales</taxon>
        <taxon>Phyllobacteriaceae</taxon>
        <taxon>Aquibium</taxon>
    </lineage>
</organism>